<dbReference type="Gene3D" id="1.20.1740.10">
    <property type="entry name" value="Amino acid/polyamine transporter I"/>
    <property type="match status" value="1"/>
</dbReference>
<keyword evidence="5" id="KW-0029">Amino-acid transport</keyword>
<dbReference type="PANTHER" id="PTHR43495">
    <property type="entry name" value="GABA PERMEASE"/>
    <property type="match status" value="1"/>
</dbReference>
<dbReference type="Pfam" id="PF00324">
    <property type="entry name" value="AA_permease"/>
    <property type="match status" value="1"/>
</dbReference>
<evidence type="ECO:0000256" key="6">
    <source>
        <dbReference type="ARBA" id="ARBA00022989"/>
    </source>
</evidence>
<evidence type="ECO:0000256" key="5">
    <source>
        <dbReference type="ARBA" id="ARBA00022970"/>
    </source>
</evidence>
<feature type="transmembrane region" description="Helical" evidence="8">
    <location>
        <begin position="35"/>
        <end position="56"/>
    </location>
</feature>
<dbReference type="GO" id="GO:0005886">
    <property type="term" value="C:plasma membrane"/>
    <property type="evidence" value="ECO:0007669"/>
    <property type="project" value="UniProtKB-SubCell"/>
</dbReference>
<name>A0A6P2JBS7_9BURK</name>
<keyword evidence="7 8" id="KW-0472">Membrane</keyword>
<feature type="domain" description="Amino acid permease/ SLC12A" evidence="9">
    <location>
        <begin position="14"/>
        <end position="154"/>
    </location>
</feature>
<evidence type="ECO:0000256" key="8">
    <source>
        <dbReference type="SAM" id="Phobius"/>
    </source>
</evidence>
<accession>A0A6P2JBS7</accession>
<keyword evidence="6 8" id="KW-1133">Transmembrane helix</keyword>
<sequence>MRGIPRTSRFRLRFHTFAQQGQAPASLGRVNRNGVPVYGVAVSVALLLIGVLLNYLAPQQVFTWLTSVSTFGAIWRWCVILIAQMRFRRTLSADRIARLPIRVPFYPLGSFIALGFLALVVVLMAFTPDTRVALVIGPAWIVLLGIAYAVFYANRAGAPASTKS</sequence>
<evidence type="ECO:0000256" key="2">
    <source>
        <dbReference type="ARBA" id="ARBA00022448"/>
    </source>
</evidence>
<dbReference type="Proteomes" id="UP000494125">
    <property type="component" value="Unassembled WGS sequence"/>
</dbReference>
<keyword evidence="4 8" id="KW-0812">Transmembrane</keyword>
<proteinExistence type="predicted"/>
<keyword evidence="11" id="KW-1185">Reference proteome</keyword>
<dbReference type="AlphaFoldDB" id="A0A6P2JBS7"/>
<dbReference type="InterPro" id="IPR004841">
    <property type="entry name" value="AA-permease/SLC12A_dom"/>
</dbReference>
<evidence type="ECO:0000256" key="7">
    <source>
        <dbReference type="ARBA" id="ARBA00023136"/>
    </source>
</evidence>
<keyword evidence="2" id="KW-0813">Transport</keyword>
<gene>
    <name evidence="10" type="ORF">BDI24065_01808</name>
</gene>
<evidence type="ECO:0000313" key="10">
    <source>
        <dbReference type="EMBL" id="VWB40468.1"/>
    </source>
</evidence>
<keyword evidence="3" id="KW-1003">Cell membrane</keyword>
<dbReference type="GO" id="GO:0006865">
    <property type="term" value="P:amino acid transport"/>
    <property type="evidence" value="ECO:0007669"/>
    <property type="project" value="UniProtKB-KW"/>
</dbReference>
<dbReference type="PANTHER" id="PTHR43495:SF2">
    <property type="entry name" value="D-SERINE_D-ALANINE_GLYCINE TRANSPORTER"/>
    <property type="match status" value="1"/>
</dbReference>
<reference evidence="10 11" key="1">
    <citation type="submission" date="2019-09" db="EMBL/GenBank/DDBJ databases">
        <authorList>
            <person name="Depoorter E."/>
        </authorList>
    </citation>
    <scope>NUCLEOTIDE SEQUENCE [LARGE SCALE GENOMIC DNA]</scope>
    <source>
        <strain evidence="10">LMG 24065</strain>
    </source>
</reference>
<feature type="transmembrane region" description="Helical" evidence="8">
    <location>
        <begin position="104"/>
        <end position="126"/>
    </location>
</feature>
<protein>
    <submittedName>
        <fullName evidence="10">Amino acid permease</fullName>
    </submittedName>
</protein>
<evidence type="ECO:0000256" key="1">
    <source>
        <dbReference type="ARBA" id="ARBA00004651"/>
    </source>
</evidence>
<evidence type="ECO:0000256" key="4">
    <source>
        <dbReference type="ARBA" id="ARBA00022692"/>
    </source>
</evidence>
<dbReference type="EMBL" id="CABVPN010000007">
    <property type="protein sequence ID" value="VWB40468.1"/>
    <property type="molecule type" value="Genomic_DNA"/>
</dbReference>
<evidence type="ECO:0000256" key="3">
    <source>
        <dbReference type="ARBA" id="ARBA00022475"/>
    </source>
</evidence>
<comment type="subcellular location">
    <subcellularLocation>
        <location evidence="1">Cell membrane</location>
        <topology evidence="1">Multi-pass membrane protein</topology>
    </subcellularLocation>
</comment>
<evidence type="ECO:0000259" key="9">
    <source>
        <dbReference type="Pfam" id="PF00324"/>
    </source>
</evidence>
<feature type="transmembrane region" description="Helical" evidence="8">
    <location>
        <begin position="132"/>
        <end position="153"/>
    </location>
</feature>
<evidence type="ECO:0000313" key="11">
    <source>
        <dbReference type="Proteomes" id="UP000494125"/>
    </source>
</evidence>
<feature type="transmembrane region" description="Helical" evidence="8">
    <location>
        <begin position="62"/>
        <end position="83"/>
    </location>
</feature>
<organism evidence="10 11">
    <name type="scientific">Burkholderia diffusa</name>
    <dbReference type="NCBI Taxonomy" id="488732"/>
    <lineage>
        <taxon>Bacteria</taxon>
        <taxon>Pseudomonadati</taxon>
        <taxon>Pseudomonadota</taxon>
        <taxon>Betaproteobacteria</taxon>
        <taxon>Burkholderiales</taxon>
        <taxon>Burkholderiaceae</taxon>
        <taxon>Burkholderia</taxon>
        <taxon>Burkholderia cepacia complex</taxon>
    </lineage>
</organism>
<dbReference type="GO" id="GO:0055085">
    <property type="term" value="P:transmembrane transport"/>
    <property type="evidence" value="ECO:0007669"/>
    <property type="project" value="InterPro"/>
</dbReference>